<reference evidence="5 6" key="1">
    <citation type="journal article" date="2012" name="BMC Genomics">
        <title>Genome-guided analysis of physiological and morphological traits of the fermentative acetate oxidizer Thermacetogenium phaeum.</title>
        <authorList>
            <person name="Oehler D."/>
            <person name="Poehlein A."/>
            <person name="Leimbach A."/>
            <person name="Muller N."/>
            <person name="Daniel R."/>
            <person name="Gottschalk G."/>
            <person name="Schink B."/>
        </authorList>
    </citation>
    <scope>NUCLEOTIDE SEQUENCE [LARGE SCALE GENOMIC DNA]</scope>
    <source>
        <strain evidence="6">ATCC BAA-254 / DSM 26808 / PB</strain>
    </source>
</reference>
<dbReference type="eggNOG" id="COG1086">
    <property type="taxonomic scope" value="Bacteria"/>
</dbReference>
<feature type="domain" description="Polysaccharide biosynthesis protein CapD-like" evidence="4">
    <location>
        <begin position="297"/>
        <end position="584"/>
    </location>
</feature>
<dbReference type="Pfam" id="PF02719">
    <property type="entry name" value="Polysacc_synt_2"/>
    <property type="match status" value="1"/>
</dbReference>
<dbReference type="SUPFAM" id="SSF51735">
    <property type="entry name" value="NAD(P)-binding Rossmann-fold domains"/>
    <property type="match status" value="2"/>
</dbReference>
<feature type="compositionally biased region" description="Basic and acidic residues" evidence="2">
    <location>
        <begin position="653"/>
        <end position="663"/>
    </location>
</feature>
<evidence type="ECO:0000313" key="6">
    <source>
        <dbReference type="Proteomes" id="UP000000467"/>
    </source>
</evidence>
<organism evidence="5 6">
    <name type="scientific">Thermacetogenium phaeum (strain ATCC BAA-254 / DSM 26808 / PB)</name>
    <dbReference type="NCBI Taxonomy" id="1089553"/>
    <lineage>
        <taxon>Bacteria</taxon>
        <taxon>Bacillati</taxon>
        <taxon>Bacillota</taxon>
        <taxon>Clostridia</taxon>
        <taxon>Thermoanaerobacterales</taxon>
        <taxon>Thermoanaerobacteraceae</taxon>
        <taxon>Thermacetogenium</taxon>
    </lineage>
</organism>
<evidence type="ECO:0000256" key="1">
    <source>
        <dbReference type="ARBA" id="ARBA00007430"/>
    </source>
</evidence>
<dbReference type="Proteomes" id="UP000000467">
    <property type="component" value="Chromosome"/>
</dbReference>
<evidence type="ECO:0000259" key="4">
    <source>
        <dbReference type="Pfam" id="PF02719"/>
    </source>
</evidence>
<accession>K4LEV6</accession>
<dbReference type="EMBL" id="CP003732">
    <property type="protein sequence ID" value="AFV10515.1"/>
    <property type="molecule type" value="Genomic_DNA"/>
</dbReference>
<protein>
    <submittedName>
        <fullName evidence="5">Polysaccharide biosynthesis protein EpsC</fullName>
    </submittedName>
</protein>
<dbReference type="PANTHER" id="PTHR43318:SF1">
    <property type="entry name" value="POLYSACCHARIDE BIOSYNTHESIS PROTEIN EPSC-RELATED"/>
    <property type="match status" value="1"/>
</dbReference>
<keyword evidence="3" id="KW-0812">Transmembrane</keyword>
<sequence length="663" mass="72753">MNISGMKILLTVIDVLTVNLAYCGALFLRFDGAVPAEYASAYLYLAPAATLLTLLAYQYAGLYRKMWQYASVREIYDILEGVTIGGLLVVAFAYVFVYQQGAVHPLPRSVYLIAWLLNLLLTGGSRFCLRSFREFRGNSGADGNEQAEAAPQLRRRALIVGAGDAGAMVVRELQNHPSLGLDPVGFIDDNPHKHGLYLLGLPVLGRREDIPGVAGKYDVDEIIIAIPSAPGRVIREIVDICKKTGARLKTLPGVYELIDGRVSVSQIRDVQVEDLLGREPVQLNLDEIAAYLTGKVILVTGAGGSIGSELCRQIARFNPASLILLDNAENNLFEIEQEIRERFPGLNAPAQLADIRDRELIELIFEEYRPQVVFHAAAYKHVPMMERFPEHAVSNNVYGTYNVASAAERYGAEIFILVSTDKAVRPTSVMGASKRVAELLIQHFDGRSKARGGKTRYAAVRFGNVLGSRGSVVPIFKRQIARGGPVTVTHPEMVRYFMTIPEAVQLIIQAGALAQGGEIFVLDMGEPVRIVDLASDLIRLSGLEPGEDIEIRFTGIRPGEKLKEELFTDREKMSATKHSRILIARNGDGEGAEREVASLADKLDGGRIEEFRMEALALIERLLHARPRRSGGTGVTGAQESQKAEDAAPASRLRQDKKSPTRI</sequence>
<evidence type="ECO:0000256" key="2">
    <source>
        <dbReference type="SAM" id="MobiDB-lite"/>
    </source>
</evidence>
<dbReference type="Pfam" id="PF13727">
    <property type="entry name" value="CoA_binding_3"/>
    <property type="match status" value="1"/>
</dbReference>
<evidence type="ECO:0000313" key="5">
    <source>
        <dbReference type="EMBL" id="AFV10515.1"/>
    </source>
</evidence>
<dbReference type="HOGENOM" id="CLU_013560_5_0_9"/>
<gene>
    <name evidence="5" type="primary">epsC</name>
    <name evidence="5" type="ordered locus">Tph_c02680</name>
</gene>
<dbReference type="KEGG" id="tpz:Tph_c02680"/>
<dbReference type="PANTHER" id="PTHR43318">
    <property type="entry name" value="UDP-N-ACETYLGLUCOSAMINE 4,6-DEHYDRATASE"/>
    <property type="match status" value="1"/>
</dbReference>
<dbReference type="STRING" id="1089553.Tph_c02680"/>
<dbReference type="CDD" id="cd05237">
    <property type="entry name" value="UDP_invert_4-6DH_SDR_e"/>
    <property type="match status" value="1"/>
</dbReference>
<keyword evidence="3" id="KW-1133">Transmembrane helix</keyword>
<feature type="transmembrane region" description="Helical" evidence="3">
    <location>
        <begin position="39"/>
        <end position="57"/>
    </location>
</feature>
<keyword evidence="3" id="KW-0472">Membrane</keyword>
<dbReference type="AlphaFoldDB" id="K4LEV6"/>
<dbReference type="RefSeq" id="WP_015049434.1">
    <property type="nucleotide sequence ID" value="NC_018870.1"/>
</dbReference>
<dbReference type="InterPro" id="IPR036291">
    <property type="entry name" value="NAD(P)-bd_dom_sf"/>
</dbReference>
<feature type="region of interest" description="Disordered" evidence="2">
    <location>
        <begin position="628"/>
        <end position="663"/>
    </location>
</feature>
<dbReference type="InterPro" id="IPR051203">
    <property type="entry name" value="Polysaccharide_Synthase-Rel"/>
</dbReference>
<feature type="transmembrane region" description="Helical" evidence="3">
    <location>
        <begin position="78"/>
        <end position="97"/>
    </location>
</feature>
<evidence type="ECO:0000256" key="3">
    <source>
        <dbReference type="SAM" id="Phobius"/>
    </source>
</evidence>
<dbReference type="Gene3D" id="3.40.50.720">
    <property type="entry name" value="NAD(P)-binding Rossmann-like Domain"/>
    <property type="match status" value="2"/>
</dbReference>
<comment type="similarity">
    <text evidence="1">Belongs to the polysaccharide synthase family.</text>
</comment>
<proteinExistence type="inferred from homology"/>
<name>K4LEV6_THEPS</name>
<keyword evidence="6" id="KW-1185">Reference proteome</keyword>
<dbReference type="InterPro" id="IPR003869">
    <property type="entry name" value="Polysac_CapD-like"/>
</dbReference>